<evidence type="ECO:0000313" key="4">
    <source>
        <dbReference type="Proteomes" id="UP000005139"/>
    </source>
</evidence>
<evidence type="ECO:0000256" key="1">
    <source>
        <dbReference type="ARBA" id="ARBA00010832"/>
    </source>
</evidence>
<proteinExistence type="inferred from homology"/>
<dbReference type="InterPro" id="IPR038527">
    <property type="entry name" value="HupH_C_sf"/>
</dbReference>
<sequence length="126" mass="14024">MMQQANISAHARAVLTEIAAALERFARTGETHTLFINKMGLTQADREAIHAFLGQGTVRVQLNDTAEPAEWLETEIAGVWYGVFYDASRRPVLETIEISDFPRVAAAQPEDIAAKSAELRRRLTEL</sequence>
<dbReference type="EMBL" id="AAWL01000027">
    <property type="protein sequence ID" value="EAX46610.1"/>
    <property type="molecule type" value="Genomic_DNA"/>
</dbReference>
<evidence type="ECO:0000259" key="2">
    <source>
        <dbReference type="Pfam" id="PF04809"/>
    </source>
</evidence>
<comment type="similarity">
    <text evidence="1">Belongs to the HupH/HyaF family.</text>
</comment>
<keyword evidence="4" id="KW-1185">Reference proteome</keyword>
<dbReference type="OrthoDB" id="9794350at2"/>
<reference evidence="3 4" key="2">
    <citation type="submission" date="2007-01" db="EMBL/GenBank/DDBJ databases">
        <title>Sequencing of the draft genome and assembly of Thermosinus carboxydivorans Nor1.</title>
        <authorList>
            <consortium name="US DOE Joint Genome Institute (JGI-PGF)"/>
            <person name="Copeland A."/>
            <person name="Lucas S."/>
            <person name="Lapidus A."/>
            <person name="Barry K."/>
            <person name="Glavina del Rio T."/>
            <person name="Dalin E."/>
            <person name="Tice H."/>
            <person name="Bruce D."/>
            <person name="Pitluck S."/>
            <person name="Richardson P."/>
        </authorList>
    </citation>
    <scope>NUCLEOTIDE SEQUENCE [LARGE SCALE GENOMIC DNA]</scope>
    <source>
        <strain evidence="3 4">Nor1</strain>
    </source>
</reference>
<dbReference type="Gene3D" id="3.30.1370.140">
    <property type="entry name" value="HupH hydrogenase expression protein, C-terminal domain"/>
    <property type="match status" value="1"/>
</dbReference>
<organism evidence="3 4">
    <name type="scientific">Thermosinus carboxydivorans Nor1</name>
    <dbReference type="NCBI Taxonomy" id="401526"/>
    <lineage>
        <taxon>Bacteria</taxon>
        <taxon>Bacillati</taxon>
        <taxon>Bacillota</taxon>
        <taxon>Negativicutes</taxon>
        <taxon>Selenomonadales</taxon>
        <taxon>Sporomusaceae</taxon>
        <taxon>Thermosinus</taxon>
    </lineage>
</organism>
<dbReference type="AlphaFoldDB" id="A1HTR0"/>
<dbReference type="Proteomes" id="UP000005139">
    <property type="component" value="Unassembled WGS sequence"/>
</dbReference>
<dbReference type="eggNOG" id="ENOG50335JY">
    <property type="taxonomic scope" value="Bacteria"/>
</dbReference>
<dbReference type="RefSeq" id="WP_007290414.1">
    <property type="nucleotide sequence ID" value="NZ_AAWL01000027.1"/>
</dbReference>
<name>A1HTR0_9FIRM</name>
<protein>
    <submittedName>
        <fullName evidence="3">HupH hydrogenase expression protein</fullName>
    </submittedName>
</protein>
<dbReference type="Pfam" id="PF04809">
    <property type="entry name" value="HupH_C"/>
    <property type="match status" value="1"/>
</dbReference>
<accession>A1HTR0</accession>
<evidence type="ECO:0000313" key="3">
    <source>
        <dbReference type="EMBL" id="EAX46610.1"/>
    </source>
</evidence>
<reference evidence="3 4" key="1">
    <citation type="submission" date="2007-01" db="EMBL/GenBank/DDBJ databases">
        <title>Annotation of the draft genome assembly of Thermosinus carboxydivorans Nor1.</title>
        <authorList>
            <consortium name="US DOE Joint Genome Institute (JGI-ORNL)"/>
            <person name="Larimer F."/>
            <person name="Land M."/>
            <person name="Hauser L."/>
        </authorList>
    </citation>
    <scope>NUCLEOTIDE SEQUENCE [LARGE SCALE GENOMIC DNA]</scope>
    <source>
        <strain evidence="3 4">Nor1</strain>
    </source>
</reference>
<comment type="caution">
    <text evidence="3">The sequence shown here is derived from an EMBL/GenBank/DDBJ whole genome shotgun (WGS) entry which is preliminary data.</text>
</comment>
<gene>
    <name evidence="3" type="ORF">TcarDRAFT_0512</name>
</gene>
<dbReference type="InterPro" id="IPR006894">
    <property type="entry name" value="HupH_Hydgase_express_prot_C"/>
</dbReference>
<feature type="domain" description="HupH hydrogenase expression protein C-terminal" evidence="2">
    <location>
        <begin position="10"/>
        <end position="123"/>
    </location>
</feature>